<accession>A0A5D4H0Y3</accession>
<proteinExistence type="predicted"/>
<organism evidence="1 2">
    <name type="scientific">Neoaquamicrobium microcysteis</name>
    <dbReference type="NCBI Taxonomy" id="2682781"/>
    <lineage>
        <taxon>Bacteria</taxon>
        <taxon>Pseudomonadati</taxon>
        <taxon>Pseudomonadota</taxon>
        <taxon>Alphaproteobacteria</taxon>
        <taxon>Hyphomicrobiales</taxon>
        <taxon>Phyllobacteriaceae</taxon>
        <taxon>Neoaquamicrobium</taxon>
    </lineage>
</organism>
<evidence type="ECO:0000313" key="2">
    <source>
        <dbReference type="Proteomes" id="UP000323258"/>
    </source>
</evidence>
<sequence length="130" mass="14334">MSLPERDDEVSLRHAESITEVLARIHSELEDIARRIDHNQAMIARSTWNIGAIDEDYVKAMQDADLSAQRIAGVAEFLRAIGDATHPHWRIDTTAATGTLKLTELIRSIGQAGLDIQAKDEDAAGDVDLF</sequence>
<reference evidence="1 2" key="1">
    <citation type="submission" date="2019-08" db="EMBL/GenBank/DDBJ databases">
        <authorList>
            <person name="Seo Y.L."/>
        </authorList>
    </citation>
    <scope>NUCLEOTIDE SEQUENCE [LARGE SCALE GENOMIC DNA]</scope>
    <source>
        <strain evidence="1 2">MaA-C15</strain>
    </source>
</reference>
<name>A0A5D4H0Y3_9HYPH</name>
<reference evidence="1 2" key="2">
    <citation type="submission" date="2019-09" db="EMBL/GenBank/DDBJ databases">
        <title>Mesorhizobium sp. MaA-C15 isolated from Microcystis aeruginosa.</title>
        <authorList>
            <person name="Jeong S.E."/>
            <person name="Jin H.M."/>
            <person name="Jeon C.O."/>
        </authorList>
    </citation>
    <scope>NUCLEOTIDE SEQUENCE [LARGE SCALE GENOMIC DNA]</scope>
    <source>
        <strain evidence="1 2">MaA-C15</strain>
    </source>
</reference>
<dbReference type="EMBL" id="VSZS01000055">
    <property type="protein sequence ID" value="TYR34526.1"/>
    <property type="molecule type" value="Genomic_DNA"/>
</dbReference>
<dbReference type="RefSeq" id="WP_148913418.1">
    <property type="nucleotide sequence ID" value="NZ_VSZS01000055.1"/>
</dbReference>
<gene>
    <name evidence="1" type="ORF">FY036_03990</name>
</gene>
<keyword evidence="2" id="KW-1185">Reference proteome</keyword>
<protein>
    <submittedName>
        <fullName evidence="1">Uncharacterized protein</fullName>
    </submittedName>
</protein>
<dbReference type="AlphaFoldDB" id="A0A5D4H0Y3"/>
<comment type="caution">
    <text evidence="1">The sequence shown here is derived from an EMBL/GenBank/DDBJ whole genome shotgun (WGS) entry which is preliminary data.</text>
</comment>
<evidence type="ECO:0000313" key="1">
    <source>
        <dbReference type="EMBL" id="TYR34526.1"/>
    </source>
</evidence>
<dbReference type="OrthoDB" id="8115781at2"/>
<dbReference type="Proteomes" id="UP000323258">
    <property type="component" value="Unassembled WGS sequence"/>
</dbReference>